<gene>
    <name evidence="2" type="ORF">CLV67_114259</name>
</gene>
<dbReference type="RefSeq" id="WP_203737406.1">
    <property type="nucleotide sequence ID" value="NZ_BOMO01000111.1"/>
</dbReference>
<accession>A0A2T0K5B1</accession>
<evidence type="ECO:0000313" key="3">
    <source>
        <dbReference type="Proteomes" id="UP000239415"/>
    </source>
</evidence>
<evidence type="ECO:0000313" key="2">
    <source>
        <dbReference type="EMBL" id="PRX18087.1"/>
    </source>
</evidence>
<keyword evidence="3" id="KW-1185">Reference proteome</keyword>
<feature type="compositionally biased region" description="Gly residues" evidence="1">
    <location>
        <begin position="179"/>
        <end position="196"/>
    </location>
</feature>
<evidence type="ECO:0000256" key="1">
    <source>
        <dbReference type="SAM" id="MobiDB-lite"/>
    </source>
</evidence>
<reference evidence="2 3" key="1">
    <citation type="submission" date="2018-03" db="EMBL/GenBank/DDBJ databases">
        <title>Genomic Encyclopedia of Archaeal and Bacterial Type Strains, Phase II (KMG-II): from individual species to whole genera.</title>
        <authorList>
            <person name="Goeker M."/>
        </authorList>
    </citation>
    <scope>NUCLEOTIDE SEQUENCE [LARGE SCALE GENOMIC DNA]</scope>
    <source>
        <strain evidence="2 3">DSM 43146</strain>
    </source>
</reference>
<proteinExistence type="predicted"/>
<dbReference type="AlphaFoldDB" id="A0A2T0K5B1"/>
<comment type="caution">
    <text evidence="2">The sequence shown here is derived from an EMBL/GenBank/DDBJ whole genome shotgun (WGS) entry which is preliminary data.</text>
</comment>
<protein>
    <submittedName>
        <fullName evidence="2">Uncharacterized protein</fullName>
    </submittedName>
</protein>
<sequence length="226" mass="23992">MGYSTDFAGQVAIVPPLNPSEVEYLDRFAETRHELRDAGPYAVSGFGLAAEDMYGGNEPPPQQPGYWCKWVPTAAGDALTWNGAEKFYDAEVWLAYLIDTFLRPGSAIRGETAPGWVLPPLFEHFTCDHVLNGVIVAQGEEEDDRWRIEVRDNVVHVVRPPSWPADGESADGEPADGRPAGGGSAGEGPAGGGSAGEGPADDHVFVVGANGDLRDLGPAVSNGFEN</sequence>
<feature type="region of interest" description="Disordered" evidence="1">
    <location>
        <begin position="159"/>
        <end position="226"/>
    </location>
</feature>
<organism evidence="2 3">
    <name type="scientific">Actinoplanes italicus</name>
    <dbReference type="NCBI Taxonomy" id="113567"/>
    <lineage>
        <taxon>Bacteria</taxon>
        <taxon>Bacillati</taxon>
        <taxon>Actinomycetota</taxon>
        <taxon>Actinomycetes</taxon>
        <taxon>Micromonosporales</taxon>
        <taxon>Micromonosporaceae</taxon>
        <taxon>Actinoplanes</taxon>
    </lineage>
</organism>
<dbReference type="EMBL" id="PVMZ01000014">
    <property type="protein sequence ID" value="PRX18087.1"/>
    <property type="molecule type" value="Genomic_DNA"/>
</dbReference>
<dbReference type="Proteomes" id="UP000239415">
    <property type="component" value="Unassembled WGS sequence"/>
</dbReference>
<name>A0A2T0K5B1_9ACTN</name>